<dbReference type="Proteomes" id="UP000824881">
    <property type="component" value="Unassembled WGS sequence"/>
</dbReference>
<protein>
    <submittedName>
        <fullName evidence="1">Uncharacterized protein</fullName>
    </submittedName>
</protein>
<evidence type="ECO:0000313" key="1">
    <source>
        <dbReference type="EMBL" id="KAG9219150.1"/>
    </source>
</evidence>
<name>A0ACB7IN83_PLECO</name>
<accession>A0ACB7IN83</accession>
<comment type="caution">
    <text evidence="1">The sequence shown here is derived from an EMBL/GenBank/DDBJ whole genome shotgun (WGS) entry which is preliminary data.</text>
</comment>
<reference evidence="1 2" key="1">
    <citation type="journal article" date="2021" name="Appl. Environ. Microbiol.">
        <title>Genetic linkage and physical mapping for an oyster mushroom Pleurotus cornucopiae and QTL analysis for the trait cap color.</title>
        <authorList>
            <person name="Zhang Y."/>
            <person name="Gao W."/>
            <person name="Sonnenberg A."/>
            <person name="Chen Q."/>
            <person name="Zhang J."/>
            <person name="Huang C."/>
        </authorList>
    </citation>
    <scope>NUCLEOTIDE SEQUENCE [LARGE SCALE GENOMIC DNA]</scope>
    <source>
        <strain evidence="1">CCMSSC00406</strain>
    </source>
</reference>
<proteinExistence type="predicted"/>
<sequence>MEGIQPNEIRHVHKGGPAVAPVVQAASSRVFRRADDDHESRNERRLHASSDWPTPVDNRGASLHPMSSDTGPNLRSASIIQDQDHIAKRRKLNHSTHQYRDRPTRFDVLLDLPIDCVPGVPGCRDRRRKWVDAQIAIIRRERDAIVYMHTVRGLQATFSCRSLAFTPGGEPDAQRFDKSTLPDNSTSSLSLATLPPLGFQAGLVSSQRSHVNLETLTNDSLPSAFRSGSPPIVSSTSLLPNYSSKFRSGILRIKPLIPTSPGTSLPPVSTTSSFPAFDHDAHSVISLSDSPSPAPSESVEIKHENEEETVEIASITDVEEESPVLQPAVYGLDVEMYAQITAQPHEKARRILLDKAGGSGYNISTHGSIDLLDIIPSFRQTQLAVSPEPLSGTIDDACLLVTHDADCIVLAHSGQSPQISLVALFDNDKPFSVHLNRPWEQARKSGVGTVAALPQEHAFVSGGHDRIIHLWNVDSDLKSAQPHTLAVKHRSLITSLLPVDDTGPKLISASTDCSVQYYDFSSEKTISTMKVSNPIYHVHTTDSPFCTLLEIGHRELQFEVRDHRIVPEHPVQRFGYPAVEKHGRFIKGDTSGQLFACGSFDGRVRLWDLRALKNLPAEVLCLEGVNAYWKLTLTTMSNTRSRQREDVDRAYDIQTRAGIEGAVRGTGVGTGLAMIAHFSWPWFRRQTLPFKSFLVSISTIFGLVLGAERALLTHEADRRREENALRRQARYDLARRGLIGTETEIAKWRAERDAALQAEQAKTE</sequence>
<evidence type="ECO:0000313" key="2">
    <source>
        <dbReference type="Proteomes" id="UP000824881"/>
    </source>
</evidence>
<organism evidence="1 2">
    <name type="scientific">Pleurotus cornucopiae</name>
    <name type="common">Cornucopia mushroom</name>
    <dbReference type="NCBI Taxonomy" id="5321"/>
    <lineage>
        <taxon>Eukaryota</taxon>
        <taxon>Fungi</taxon>
        <taxon>Dikarya</taxon>
        <taxon>Basidiomycota</taxon>
        <taxon>Agaricomycotina</taxon>
        <taxon>Agaricomycetes</taxon>
        <taxon>Agaricomycetidae</taxon>
        <taxon>Agaricales</taxon>
        <taxon>Pleurotineae</taxon>
        <taxon>Pleurotaceae</taxon>
        <taxon>Pleurotus</taxon>
    </lineage>
</organism>
<gene>
    <name evidence="1" type="ORF">CCMSSC00406_0001560</name>
</gene>
<keyword evidence="2" id="KW-1185">Reference proteome</keyword>
<dbReference type="EMBL" id="WQMT02000009">
    <property type="protein sequence ID" value="KAG9219150.1"/>
    <property type="molecule type" value="Genomic_DNA"/>
</dbReference>